<comment type="subcellular location">
    <subcellularLocation>
        <location evidence="6">Cytoplasm</location>
    </subcellularLocation>
</comment>
<accession>A0A2Z4FGR6</accession>
<dbReference type="HAMAP" id="MF_00074">
    <property type="entry name" value="16SrRNA_methyltr_G"/>
    <property type="match status" value="1"/>
</dbReference>
<dbReference type="EMBL" id="CP030032">
    <property type="protein sequence ID" value="AWV88182.1"/>
    <property type="molecule type" value="Genomic_DNA"/>
</dbReference>
<keyword evidence="4 6" id="KW-0808">Transferase</keyword>
<evidence type="ECO:0000313" key="8">
    <source>
        <dbReference type="Proteomes" id="UP000249799"/>
    </source>
</evidence>
<dbReference type="OrthoDB" id="9808773at2"/>
<dbReference type="PIRSF" id="PIRSF003078">
    <property type="entry name" value="GidB"/>
    <property type="match status" value="1"/>
</dbReference>
<dbReference type="PANTHER" id="PTHR31760:SF0">
    <property type="entry name" value="S-ADENOSYL-L-METHIONINE-DEPENDENT METHYLTRANSFERASES SUPERFAMILY PROTEIN"/>
    <property type="match status" value="1"/>
</dbReference>
<dbReference type="NCBIfam" id="TIGR00138">
    <property type="entry name" value="rsmG_gidB"/>
    <property type="match status" value="1"/>
</dbReference>
<keyword evidence="3 6" id="KW-0489">Methyltransferase</keyword>
<comment type="function">
    <text evidence="6">Specifically methylates the N7 position of a guanine in 16S rRNA.</text>
</comment>
<dbReference type="GO" id="GO:0070043">
    <property type="term" value="F:rRNA (guanine-N7-)-methyltransferase activity"/>
    <property type="evidence" value="ECO:0007669"/>
    <property type="project" value="UniProtKB-UniRule"/>
</dbReference>
<dbReference type="CDD" id="cd02440">
    <property type="entry name" value="AdoMet_MTases"/>
    <property type="match status" value="1"/>
</dbReference>
<feature type="binding site" evidence="6">
    <location>
        <position position="96"/>
    </location>
    <ligand>
        <name>S-adenosyl-L-methionine</name>
        <dbReference type="ChEBI" id="CHEBI:59789"/>
    </ligand>
</feature>
<keyword evidence="2 6" id="KW-0698">rRNA processing</keyword>
<dbReference type="EC" id="2.1.1.-" evidence="6"/>
<evidence type="ECO:0000256" key="5">
    <source>
        <dbReference type="ARBA" id="ARBA00022691"/>
    </source>
</evidence>
<dbReference type="AlphaFoldDB" id="A0A2Z4FGR6"/>
<dbReference type="KEGG" id="bsed:DN745_02050"/>
<dbReference type="Pfam" id="PF02527">
    <property type="entry name" value="GidB"/>
    <property type="match status" value="1"/>
</dbReference>
<comment type="similarity">
    <text evidence="6">Belongs to the methyltransferase superfamily. RNA methyltransferase RsmG family.</text>
</comment>
<sequence length="229" mass="24966">MAKPTLSPIDRLAKFCVQNNLPWDDKTAERFEGYLGLLEHFNRAMNLIGPMEGDQIVDQLLLDSATAAAVAAPRVSVEESGEQPAGILDVGSGAGLPGIPLKILFPEVPLTMVEPRKKRTTFLKIVVERLALPDVEIARCRLEDFEEGRYDYVISKAFRAPVTWLELAAERVAADGTIICMTRPGERAELSERAQALGLELVKGCDNSTELGAPSLGEARAIYAFNVLS</sequence>
<feature type="binding site" evidence="6">
    <location>
        <begin position="142"/>
        <end position="143"/>
    </location>
    <ligand>
        <name>S-adenosyl-L-methionine</name>
        <dbReference type="ChEBI" id="CHEBI:59789"/>
    </ligand>
</feature>
<dbReference type="GO" id="GO:0005829">
    <property type="term" value="C:cytosol"/>
    <property type="evidence" value="ECO:0007669"/>
    <property type="project" value="TreeGrafter"/>
</dbReference>
<evidence type="ECO:0000256" key="4">
    <source>
        <dbReference type="ARBA" id="ARBA00022679"/>
    </source>
</evidence>
<dbReference type="SUPFAM" id="SSF53335">
    <property type="entry name" value="S-adenosyl-L-methionine-dependent methyltransferases"/>
    <property type="match status" value="1"/>
</dbReference>
<proteinExistence type="inferred from homology"/>
<gene>
    <name evidence="6 7" type="primary">rsmG</name>
    <name evidence="7" type="ORF">DN745_02050</name>
</gene>
<dbReference type="PANTHER" id="PTHR31760">
    <property type="entry name" value="S-ADENOSYL-L-METHIONINE-DEPENDENT METHYLTRANSFERASES SUPERFAMILY PROTEIN"/>
    <property type="match status" value="1"/>
</dbReference>
<evidence type="ECO:0000256" key="1">
    <source>
        <dbReference type="ARBA" id="ARBA00022490"/>
    </source>
</evidence>
<comment type="caution">
    <text evidence="6">Lacks conserved residue(s) required for the propagation of feature annotation.</text>
</comment>
<feature type="binding site" evidence="6">
    <location>
        <position position="156"/>
    </location>
    <ligand>
        <name>S-adenosyl-L-methionine</name>
        <dbReference type="ChEBI" id="CHEBI:59789"/>
    </ligand>
</feature>
<dbReference type="InterPro" id="IPR003682">
    <property type="entry name" value="rRNA_ssu_MeTfrase_G"/>
</dbReference>
<dbReference type="InterPro" id="IPR029063">
    <property type="entry name" value="SAM-dependent_MTases_sf"/>
</dbReference>
<evidence type="ECO:0000313" key="7">
    <source>
        <dbReference type="EMBL" id="AWV88182.1"/>
    </source>
</evidence>
<keyword evidence="1 6" id="KW-0963">Cytoplasm</keyword>
<organism evidence="7 8">
    <name type="scientific">Bradymonas sediminis</name>
    <dbReference type="NCBI Taxonomy" id="1548548"/>
    <lineage>
        <taxon>Bacteria</taxon>
        <taxon>Deltaproteobacteria</taxon>
        <taxon>Bradymonadales</taxon>
        <taxon>Bradymonadaceae</taxon>
        <taxon>Bradymonas</taxon>
    </lineage>
</organism>
<dbReference type="Proteomes" id="UP000249799">
    <property type="component" value="Chromosome"/>
</dbReference>
<keyword evidence="5 6" id="KW-0949">S-adenosyl-L-methionine</keyword>
<evidence type="ECO:0000256" key="6">
    <source>
        <dbReference type="HAMAP-Rule" id="MF_00074"/>
    </source>
</evidence>
<evidence type="ECO:0000256" key="2">
    <source>
        <dbReference type="ARBA" id="ARBA00022552"/>
    </source>
</evidence>
<keyword evidence="8" id="KW-1185">Reference proteome</keyword>
<protein>
    <recommendedName>
        <fullName evidence="6">Ribosomal RNA small subunit methyltransferase G</fullName>
        <ecNumber evidence="6">2.1.1.-</ecNumber>
    </recommendedName>
    <alternativeName>
        <fullName evidence="6">16S rRNA 7-methylguanosine methyltransferase</fullName>
        <shortName evidence="6">16S rRNA m7G methyltransferase</shortName>
    </alternativeName>
</protein>
<name>A0A2Z4FGR6_9DELT</name>
<reference evidence="7 8" key="1">
    <citation type="submission" date="2018-06" db="EMBL/GenBank/DDBJ databases">
        <title>Lujinxingia sediminis gen. nov. sp. nov., a new facultative anaerobic member of the class Deltaproteobacteria, and proposal of Lujinxingaceae fam. nov.</title>
        <authorList>
            <person name="Guo L.-Y."/>
            <person name="Li C.-M."/>
            <person name="Wang S."/>
            <person name="Du Z.-J."/>
        </authorList>
    </citation>
    <scope>NUCLEOTIDE SEQUENCE [LARGE SCALE GENOMIC DNA]</scope>
    <source>
        <strain evidence="7 8">FA350</strain>
    </source>
</reference>
<evidence type="ECO:0000256" key="3">
    <source>
        <dbReference type="ARBA" id="ARBA00022603"/>
    </source>
</evidence>
<feature type="binding site" evidence="6">
    <location>
        <position position="91"/>
    </location>
    <ligand>
        <name>S-adenosyl-L-methionine</name>
        <dbReference type="ChEBI" id="CHEBI:59789"/>
    </ligand>
</feature>
<dbReference type="Gene3D" id="3.40.50.150">
    <property type="entry name" value="Vaccinia Virus protein VP39"/>
    <property type="match status" value="1"/>
</dbReference>